<reference evidence="2 3" key="1">
    <citation type="journal article" date="2019" name="Sci. Rep.">
        <title>Orb-weaving spider Araneus ventricosus genome elucidates the spidroin gene catalogue.</title>
        <authorList>
            <person name="Kono N."/>
            <person name="Nakamura H."/>
            <person name="Ohtoshi R."/>
            <person name="Moran D.A.P."/>
            <person name="Shinohara A."/>
            <person name="Yoshida Y."/>
            <person name="Fujiwara M."/>
            <person name="Mori M."/>
            <person name="Tomita M."/>
            <person name="Arakawa K."/>
        </authorList>
    </citation>
    <scope>NUCLEOTIDE SEQUENCE [LARGE SCALE GENOMIC DNA]</scope>
</reference>
<keyword evidence="3" id="KW-1185">Reference proteome</keyword>
<gene>
    <name evidence="2" type="ORF">AVEN_256551_1</name>
</gene>
<dbReference type="EMBL" id="BGPR01004407">
    <property type="protein sequence ID" value="GBM99328.1"/>
    <property type="molecule type" value="Genomic_DNA"/>
</dbReference>
<proteinExistence type="predicted"/>
<accession>A0A4Y2KBP1</accession>
<evidence type="ECO:0000313" key="2">
    <source>
        <dbReference type="EMBL" id="GBM99328.1"/>
    </source>
</evidence>
<feature type="region of interest" description="Disordered" evidence="1">
    <location>
        <begin position="57"/>
        <end position="88"/>
    </location>
</feature>
<sequence>MELSPSKGVSKIVMTKGKMTVSMYVDIMSQNLKKSIRNLSMGRRYICQRDNDLRHTSKISEDYFSKNKKKKKKRRKKKKKKLEWPPQRPDLNPISNLWSVLNKIFPFEERRNKNQSFETIKNVWRNINQGTTQKLVDGLNQRLKVVIEAKEGPYKH</sequence>
<organism evidence="2 3">
    <name type="scientific">Araneus ventricosus</name>
    <name type="common">Orbweaver spider</name>
    <name type="synonym">Epeira ventricosa</name>
    <dbReference type="NCBI Taxonomy" id="182803"/>
    <lineage>
        <taxon>Eukaryota</taxon>
        <taxon>Metazoa</taxon>
        <taxon>Ecdysozoa</taxon>
        <taxon>Arthropoda</taxon>
        <taxon>Chelicerata</taxon>
        <taxon>Arachnida</taxon>
        <taxon>Araneae</taxon>
        <taxon>Araneomorphae</taxon>
        <taxon>Entelegynae</taxon>
        <taxon>Araneoidea</taxon>
        <taxon>Araneidae</taxon>
        <taxon>Araneus</taxon>
    </lineage>
</organism>
<feature type="compositionally biased region" description="Basic residues" evidence="1">
    <location>
        <begin position="66"/>
        <end position="81"/>
    </location>
</feature>
<evidence type="ECO:0000256" key="1">
    <source>
        <dbReference type="SAM" id="MobiDB-lite"/>
    </source>
</evidence>
<dbReference type="GO" id="GO:0003676">
    <property type="term" value="F:nucleic acid binding"/>
    <property type="evidence" value="ECO:0007669"/>
    <property type="project" value="InterPro"/>
</dbReference>
<evidence type="ECO:0008006" key="4">
    <source>
        <dbReference type="Google" id="ProtNLM"/>
    </source>
</evidence>
<evidence type="ECO:0000313" key="3">
    <source>
        <dbReference type="Proteomes" id="UP000499080"/>
    </source>
</evidence>
<protein>
    <recommendedName>
        <fullName evidence="4">Tc1-like transposase DDE domain-containing protein</fullName>
    </recommendedName>
</protein>
<dbReference type="OrthoDB" id="4843387at2759"/>
<dbReference type="AlphaFoldDB" id="A0A4Y2KBP1"/>
<dbReference type="Gene3D" id="3.30.420.10">
    <property type="entry name" value="Ribonuclease H-like superfamily/Ribonuclease H"/>
    <property type="match status" value="1"/>
</dbReference>
<dbReference type="InterPro" id="IPR036397">
    <property type="entry name" value="RNaseH_sf"/>
</dbReference>
<name>A0A4Y2KBP1_ARAVE</name>
<comment type="caution">
    <text evidence="2">The sequence shown here is derived from an EMBL/GenBank/DDBJ whole genome shotgun (WGS) entry which is preliminary data.</text>
</comment>
<dbReference type="Proteomes" id="UP000499080">
    <property type="component" value="Unassembled WGS sequence"/>
</dbReference>